<feature type="region of interest" description="Disordered" evidence="6">
    <location>
        <begin position="1265"/>
        <end position="1352"/>
    </location>
</feature>
<evidence type="ECO:0000259" key="7">
    <source>
        <dbReference type="PROSITE" id="PS51834"/>
    </source>
</evidence>
<feature type="region of interest" description="Disordered" evidence="6">
    <location>
        <begin position="1576"/>
        <end position="1596"/>
    </location>
</feature>
<organism evidence="8 9">
    <name type="scientific">Linnemannia hyalina</name>
    <dbReference type="NCBI Taxonomy" id="64524"/>
    <lineage>
        <taxon>Eukaryota</taxon>
        <taxon>Fungi</taxon>
        <taxon>Fungi incertae sedis</taxon>
        <taxon>Mucoromycota</taxon>
        <taxon>Mortierellomycotina</taxon>
        <taxon>Mortierellomycetes</taxon>
        <taxon>Mortierellales</taxon>
        <taxon>Mortierellaceae</taxon>
        <taxon>Linnemannia</taxon>
    </lineage>
</organism>
<gene>
    <name evidence="8" type="primary">SMCR8</name>
    <name evidence="8" type="ORF">KI688_010637</name>
</gene>
<dbReference type="PANTHER" id="PTHR31334:SF1">
    <property type="entry name" value="GUANINE NUCLEOTIDE EXCHANGE PROTEIN SMCR8"/>
    <property type="match status" value="1"/>
</dbReference>
<dbReference type="EMBL" id="JAHRHY010000006">
    <property type="protein sequence ID" value="KAG9068369.1"/>
    <property type="molecule type" value="Genomic_DNA"/>
</dbReference>
<feature type="compositionally biased region" description="Basic and acidic residues" evidence="6">
    <location>
        <begin position="736"/>
        <end position="746"/>
    </location>
</feature>
<feature type="region of interest" description="Disordered" evidence="6">
    <location>
        <begin position="400"/>
        <end position="420"/>
    </location>
</feature>
<dbReference type="OrthoDB" id="2289278at2759"/>
<dbReference type="InterPro" id="IPR037520">
    <property type="entry name" value="Folliculin/SMCR8_longin"/>
</dbReference>
<dbReference type="GO" id="GO:0006914">
    <property type="term" value="P:autophagy"/>
    <property type="evidence" value="ECO:0007669"/>
    <property type="project" value="UniProtKB-KW"/>
</dbReference>
<keyword evidence="4" id="KW-0072">Autophagy</keyword>
<sequence length="1802" mass="197522">MLPRSASTSQIDSTSPTPHFETANTSLFSVTTGSRLHQRTPGVGSLSEASSPMMGSAGRHLSSKGATLDSLAHGVKGQSTLDGAGLGFKGQHQQQQKEQQKSVISMDPPSGCWWLAKKSANLPDFVLISEFSELEGPRAVMTIPDNIVDLTRDSYSSHKQRYQESSGKHSHDHSETSNSTLGPDGSGGQDNDSEDLFDVHEFVLRITSVDQQQRESSGGFHIPEDIEVHVSDVEKGYWAYVHHFTLFDINARGFVRPFCMSYITRDPHKILSQYEEMRQRFRKAALYFKTGNYTLFRQDLTKRLRDLNYTNNLLSESPSDAPGYSESAHSSPPKENLTSTASQNTLTPSSPELSELTEKLEGPGLTEQQKDDLESIKDAIETATLIISTLEHYSIDGEPLLGHADDGHDGPQSMAPLSDLSPMNSSENLAMLAAGRPGAVDPSLFLGATSRSGSRIRHKNSTSSVLSPSRILDASGIMGESLSAPLPHLLGLQQEQSRKNSVVSDYDSIMYETPEYEAQYVTTLYPIFRDEVVFRPLRELCVATMVWNSSIQFHLGIKKIKDILKEFQADAPFLGQAADSLKRMHPTTAALTIGQKFMINFRNPEFNRATVRPTQQEEPPVPLVELLRGISNAGAHSDDGLSVQEAQPVQTPDPSTLVQDDNVAGELRPGQTVYADDADDEQTGYDSLDDAASFFTAATGMATHADTPTREAFVVTPLDRSARVVEWHQEQQTLHHAKDTPAHPEGAKGTPAHPEGAGEQTPWAFGAGVSQGESSMGGNLGRPQHRYSAQSGTSMGLIGAAAIPATSCPTLVLDTLQKDATLAKHLVFALLSGQKVCIMGTSECEQKVRSLVTVLATFLPHTGYPTREEQLMEQQRRIIPWYQGYGLLQVEDMERFFIIGVDSSKIDPKFMEGDICVVDCDTLTWVNGRQYTDGILLESIFRNMALFSEDASFMAFVEVKFFDMLLKSFLYYHLVFQGRLYQGGLLAPPGVNSFYSSGASDDGEAFSYQSNFRSARPSPLTRKSNGLSRGSRRNTSAYLSSTNIGATALNKHSGLANDALSSHDSSDMEKSFSANGQGRRGFRRDLAEGHYYERSSRNQRGRPEFSGDESSQNGGPMQYTTSQGMRKWKKWFDYWSAKSAAMIDPALAAFGRSDSNAHIDGASGSNGRRKRNSSRMSSPRRPRNPSSHHTSPGRNRESKEREKERDRERDKERDRKATYDAYEVTKEKAAAFGSSDSDSFRQRNISEKMAVKDEKERVEYLGDQIDGFNKFQPARVEDDATHTSKLHDSSSTVTKSSSTLRKLKPKRPLSLHRHLGHISDHDRNPSEDAKSITKSDVSAKSPSAASPTPSATFRSLAGTFRAMSFGRSLPSTTMTSPTDPPLETTSQLDTSVKSLGRLSADVQRSPRNSRELSESNHHKDVKRRSSTRAKAKAWFKAKRKRRSRINDGDEHLGVQDGASEHMRDMSEDDHDSTSDDLNEDHGQEDEPSPPQPCDPESEPLGPARPPPKSAPASTISAMTLRALSPMQSQSSVDLTSLSKVSVPPETPLEVPLTLEEIAAQEPTRIIPRPTATTATTANLINSNSSSRVSSANASRITSPTFVSPTAAQHHRRLDSIAGSRQTLKGLGLNNGGTGATETRSELDDSEYDRRRDFGRESGTDYETSLETFGSMDIGSPGFMHSRGSISGPYPSHRQSIESFGRRSLDSPTAASAMAAVANNTTTLAGKGKPPQISVKEMEKLAAAKEKEKKDTVTLTEEEEAVVRDMVGGVSGADDWSIVVYLATMVDEYERSKDPKVPVSGEP</sequence>
<evidence type="ECO:0000256" key="4">
    <source>
        <dbReference type="ARBA" id="ARBA00023006"/>
    </source>
</evidence>
<feature type="region of interest" description="Disordered" evidence="6">
    <location>
        <begin position="1622"/>
        <end position="1646"/>
    </location>
</feature>
<feature type="region of interest" description="Disordered" evidence="6">
    <location>
        <begin position="1153"/>
        <end position="1221"/>
    </location>
</feature>
<evidence type="ECO:0000256" key="2">
    <source>
        <dbReference type="ARBA" id="ARBA00022490"/>
    </source>
</evidence>
<feature type="compositionally biased region" description="Acidic residues" evidence="6">
    <location>
        <begin position="676"/>
        <end position="686"/>
    </location>
</feature>
<evidence type="ECO:0000313" key="9">
    <source>
        <dbReference type="Proteomes" id="UP000707451"/>
    </source>
</evidence>
<feature type="compositionally biased region" description="Polar residues" evidence="6">
    <location>
        <begin position="1383"/>
        <end position="1393"/>
    </location>
</feature>
<dbReference type="GO" id="GO:0005085">
    <property type="term" value="F:guanyl-nucleotide exchange factor activity"/>
    <property type="evidence" value="ECO:0007669"/>
    <property type="project" value="UniProtKB-KW"/>
</dbReference>
<feature type="compositionally biased region" description="Polar residues" evidence="6">
    <location>
        <begin position="1021"/>
        <end position="1034"/>
    </location>
</feature>
<keyword evidence="2" id="KW-0963">Cytoplasm</keyword>
<feature type="compositionally biased region" description="Polar residues" evidence="6">
    <location>
        <begin position="1"/>
        <end position="35"/>
    </location>
</feature>
<evidence type="ECO:0000256" key="3">
    <source>
        <dbReference type="ARBA" id="ARBA00022658"/>
    </source>
</evidence>
<feature type="compositionally biased region" description="Low complexity" evidence="6">
    <location>
        <begin position="1338"/>
        <end position="1352"/>
    </location>
</feature>
<dbReference type="Pfam" id="PF11704">
    <property type="entry name" value="Folliculin"/>
    <property type="match status" value="1"/>
</dbReference>
<feature type="domain" description="UDENN FLCN/SMCR8-type" evidence="7">
    <location>
        <begin position="145"/>
        <end position="1047"/>
    </location>
</feature>
<feature type="region of interest" description="Disordered" evidence="6">
    <location>
        <begin position="1"/>
        <end position="62"/>
    </location>
</feature>
<feature type="compositionally biased region" description="Basic and acidic residues" evidence="6">
    <location>
        <begin position="1317"/>
        <end position="1333"/>
    </location>
</feature>
<feature type="region of interest" description="Disordered" evidence="6">
    <location>
        <begin position="1013"/>
        <end position="1034"/>
    </location>
</feature>
<dbReference type="GO" id="GO:0005096">
    <property type="term" value="F:GTPase activator activity"/>
    <property type="evidence" value="ECO:0007669"/>
    <property type="project" value="InterPro"/>
</dbReference>
<dbReference type="InterPro" id="IPR037521">
    <property type="entry name" value="FLCN/SMCR8_DENN"/>
</dbReference>
<feature type="compositionally biased region" description="Low complexity" evidence="6">
    <location>
        <begin position="1368"/>
        <end position="1377"/>
    </location>
</feature>
<feature type="compositionally biased region" description="Basic residues" evidence="6">
    <location>
        <begin position="1167"/>
        <end position="1183"/>
    </location>
</feature>
<feature type="compositionally biased region" description="Low complexity" evidence="6">
    <location>
        <begin position="1576"/>
        <end position="1595"/>
    </location>
</feature>
<feature type="region of interest" description="Disordered" evidence="6">
    <location>
        <begin position="1058"/>
        <end position="1123"/>
    </location>
</feature>
<feature type="region of interest" description="Disordered" evidence="6">
    <location>
        <begin position="733"/>
        <end position="788"/>
    </location>
</feature>
<feature type="compositionally biased region" description="Basic and acidic residues" evidence="6">
    <location>
        <begin position="166"/>
        <end position="175"/>
    </location>
</feature>
<feature type="region of interest" description="Disordered" evidence="6">
    <location>
        <begin position="1366"/>
        <end position="1517"/>
    </location>
</feature>
<evidence type="ECO:0000256" key="5">
    <source>
        <dbReference type="ARBA" id="ARBA00038137"/>
    </source>
</evidence>
<feature type="compositionally biased region" description="Low complexity" evidence="6">
    <location>
        <begin position="1289"/>
        <end position="1300"/>
    </location>
</feature>
<feature type="compositionally biased region" description="Polar residues" evidence="6">
    <location>
        <begin position="644"/>
        <end position="659"/>
    </location>
</feature>
<dbReference type="PROSITE" id="PS51834">
    <property type="entry name" value="DENN_FLCN_SMCR8"/>
    <property type="match status" value="1"/>
</dbReference>
<feature type="compositionally biased region" description="Basic and acidic residues" evidence="6">
    <location>
        <begin position="1444"/>
        <end position="1465"/>
    </location>
</feature>
<dbReference type="PANTHER" id="PTHR31334">
    <property type="entry name" value="SMITH-MAGENIS SYNDROME REGION GENE 8 PROTEIN"/>
    <property type="match status" value="1"/>
</dbReference>
<evidence type="ECO:0000256" key="1">
    <source>
        <dbReference type="ARBA" id="ARBA00004496"/>
    </source>
</evidence>
<evidence type="ECO:0000313" key="8">
    <source>
        <dbReference type="EMBL" id="KAG9068369.1"/>
    </source>
</evidence>
<feature type="compositionally biased region" description="Basic and acidic residues" evidence="6">
    <location>
        <begin position="1194"/>
        <end position="1221"/>
    </location>
</feature>
<feature type="compositionally biased region" description="Polar residues" evidence="6">
    <location>
        <begin position="336"/>
        <end position="352"/>
    </location>
</feature>
<feature type="region of interest" description="Disordered" evidence="6">
    <location>
        <begin position="82"/>
        <end position="103"/>
    </location>
</feature>
<proteinExistence type="inferred from homology"/>
<feature type="compositionally biased region" description="Polar residues" evidence="6">
    <location>
        <begin position="1108"/>
        <end position="1123"/>
    </location>
</feature>
<reference evidence="8" key="1">
    <citation type="submission" date="2021-06" db="EMBL/GenBank/DDBJ databases">
        <title>Genome Sequence of Mortierella hyaline Strain SCG-10, a Cold-Adapted, Nitrate-Reducing Fungus Isolated from Soil in Minnesota, USA.</title>
        <authorList>
            <person name="Aldossari N."/>
        </authorList>
    </citation>
    <scope>NUCLEOTIDE SEQUENCE</scope>
    <source>
        <strain evidence="8">SCG-10</strain>
    </source>
</reference>
<feature type="region of interest" description="Disordered" evidence="6">
    <location>
        <begin position="155"/>
        <end position="192"/>
    </location>
</feature>
<feature type="compositionally biased region" description="Basic and acidic residues" evidence="6">
    <location>
        <begin position="1275"/>
        <end position="1288"/>
    </location>
</feature>
<feature type="region of interest" description="Disordered" evidence="6">
    <location>
        <begin position="635"/>
        <end position="686"/>
    </location>
</feature>
<dbReference type="GO" id="GO:0032045">
    <property type="term" value="C:guanyl-nucleotide exchange factor complex"/>
    <property type="evidence" value="ECO:0007669"/>
    <property type="project" value="TreeGrafter"/>
</dbReference>
<comment type="caution">
    <text evidence="8">The sequence shown here is derived from an EMBL/GenBank/DDBJ whole genome shotgun (WGS) entry which is preliminary data.</text>
</comment>
<feature type="compositionally biased region" description="Acidic residues" evidence="6">
    <location>
        <begin position="1466"/>
        <end position="1487"/>
    </location>
</feature>
<feature type="compositionally biased region" description="Basic residues" evidence="6">
    <location>
        <begin position="1419"/>
        <end position="1443"/>
    </location>
</feature>
<dbReference type="GO" id="GO:0005737">
    <property type="term" value="C:cytoplasm"/>
    <property type="evidence" value="ECO:0007669"/>
    <property type="project" value="UniProtKB-SubCell"/>
</dbReference>
<comment type="similarity">
    <text evidence="5">Belongs to the SMCR8 family.</text>
</comment>
<feature type="compositionally biased region" description="Basic residues" evidence="6">
    <location>
        <begin position="1301"/>
        <end position="1316"/>
    </location>
</feature>
<feature type="compositionally biased region" description="Basic and acidic residues" evidence="6">
    <location>
        <begin position="1083"/>
        <end position="1105"/>
    </location>
</feature>
<evidence type="ECO:0000256" key="6">
    <source>
        <dbReference type="SAM" id="MobiDB-lite"/>
    </source>
</evidence>
<keyword evidence="3" id="KW-0344">Guanine-nucleotide releasing factor</keyword>
<accession>A0A9P7XYU8</accession>
<feature type="compositionally biased region" description="Basic and acidic residues" evidence="6">
    <location>
        <begin position="1408"/>
        <end position="1418"/>
    </location>
</feature>
<name>A0A9P7XYU8_9FUNG</name>
<feature type="region of interest" description="Disordered" evidence="6">
    <location>
        <begin position="315"/>
        <end position="356"/>
    </location>
</feature>
<keyword evidence="9" id="KW-1185">Reference proteome</keyword>
<protein>
    <submittedName>
        <fullName evidence="8">Guanine nucleotide exchange protein smcr8</fullName>
    </submittedName>
</protein>
<comment type="subcellular location">
    <subcellularLocation>
        <location evidence="1">Cytoplasm</location>
    </subcellularLocation>
</comment>
<dbReference type="Proteomes" id="UP000707451">
    <property type="component" value="Unassembled WGS sequence"/>
</dbReference>